<evidence type="ECO:0000256" key="1">
    <source>
        <dbReference type="ARBA" id="ARBA00022614"/>
    </source>
</evidence>
<evidence type="ECO:0000259" key="4">
    <source>
        <dbReference type="PROSITE" id="PS51424"/>
    </source>
</evidence>
<sequence length="191" mass="21703">MPVFFGNLFNLTKLHLGYNQLTKLPYSLGNLYNLTELYLGYNQLTKLPYSLGNLYNLTELYLGYNQLTKLPYSLGNLSNLIRLDLSDNSLVVPPPEMVSEGVASIKQYLRQLSEQGKAYIYEAKLLIVGEAGAGKTSLANKIQDPQYQLRDNQASTEGIDVIKWSFPLDQKREFKVNIWDFGGQEIYHATH</sequence>
<dbReference type="SUPFAM" id="SSF52540">
    <property type="entry name" value="P-loop containing nucleoside triphosphate hydrolases"/>
    <property type="match status" value="1"/>
</dbReference>
<feature type="domain" description="Roc" evidence="4">
    <location>
        <begin position="116"/>
        <end position="191"/>
    </location>
</feature>
<dbReference type="Gene3D" id="3.30.70.1390">
    <property type="entry name" value="ROC domain from the Parkinson's disease-associated leucine-rich repeat kinase 2"/>
    <property type="match status" value="1"/>
</dbReference>
<name>A0A1D9G4P6_MOOP1</name>
<keyword evidence="2" id="KW-0677">Repeat</keyword>
<evidence type="ECO:0000313" key="5">
    <source>
        <dbReference type="EMBL" id="AOY82617.2"/>
    </source>
</evidence>
<dbReference type="Pfam" id="PF13855">
    <property type="entry name" value="LRR_8"/>
    <property type="match status" value="1"/>
</dbReference>
<dbReference type="EMBL" id="CP017708">
    <property type="protein sequence ID" value="AOY82617.2"/>
    <property type="molecule type" value="Genomic_DNA"/>
</dbReference>
<dbReference type="AlphaFoldDB" id="A0A1D9G4P6"/>
<dbReference type="PANTHER" id="PTHR48051:SF1">
    <property type="entry name" value="RAS SUPPRESSOR PROTEIN 1"/>
    <property type="match status" value="1"/>
</dbReference>
<dbReference type="GO" id="GO:0005737">
    <property type="term" value="C:cytoplasm"/>
    <property type="evidence" value="ECO:0007669"/>
    <property type="project" value="TreeGrafter"/>
</dbReference>
<dbReference type="PROSITE" id="PS51424">
    <property type="entry name" value="ROC"/>
    <property type="match status" value="1"/>
</dbReference>
<dbReference type="InterPro" id="IPR032675">
    <property type="entry name" value="LRR_dom_sf"/>
</dbReference>
<evidence type="ECO:0000256" key="2">
    <source>
        <dbReference type="ARBA" id="ARBA00022737"/>
    </source>
</evidence>
<dbReference type="InterPro" id="IPR050216">
    <property type="entry name" value="LRR_domain-containing"/>
</dbReference>
<dbReference type="InterPro" id="IPR027417">
    <property type="entry name" value="P-loop_NTPase"/>
</dbReference>
<protein>
    <submittedName>
        <fullName evidence="5">Leucine-rich repeat domain-containing protein</fullName>
    </submittedName>
</protein>
<dbReference type="InterPro" id="IPR020859">
    <property type="entry name" value="ROC"/>
</dbReference>
<dbReference type="InterPro" id="IPR001611">
    <property type="entry name" value="Leu-rich_rpt"/>
</dbReference>
<keyword evidence="1" id="KW-0433">Leucine-rich repeat</keyword>
<organism evidence="5">
    <name type="scientific">Moorena producens (strain JHB)</name>
    <dbReference type="NCBI Taxonomy" id="1454205"/>
    <lineage>
        <taxon>Bacteria</taxon>
        <taxon>Bacillati</taxon>
        <taxon>Cyanobacteriota</taxon>
        <taxon>Cyanophyceae</taxon>
        <taxon>Coleofasciculales</taxon>
        <taxon>Coleofasciculaceae</taxon>
        <taxon>Moorena</taxon>
    </lineage>
</organism>
<dbReference type="SUPFAM" id="SSF52058">
    <property type="entry name" value="L domain-like"/>
    <property type="match status" value="1"/>
</dbReference>
<accession>A0A1D9G4P6</accession>
<dbReference type="PRINTS" id="PR00449">
    <property type="entry name" value="RASTRNSFRMNG"/>
</dbReference>
<dbReference type="InterPro" id="IPR003591">
    <property type="entry name" value="Leu-rich_rpt_typical-subtyp"/>
</dbReference>
<dbReference type="PANTHER" id="PTHR48051">
    <property type="match status" value="1"/>
</dbReference>
<dbReference type="Gene3D" id="3.80.10.10">
    <property type="entry name" value="Ribonuclease Inhibitor"/>
    <property type="match status" value="1"/>
</dbReference>
<reference evidence="5" key="2">
    <citation type="submission" date="2022-10" db="EMBL/GenBank/DDBJ databases">
        <authorList>
            <person name="Ngo T.-E."/>
        </authorList>
    </citation>
    <scope>NUCLEOTIDE SEQUENCE</scope>
    <source>
        <strain evidence="5">JHB</strain>
    </source>
</reference>
<proteinExistence type="predicted"/>
<dbReference type="GO" id="GO:0000166">
    <property type="term" value="F:nucleotide binding"/>
    <property type="evidence" value="ECO:0007669"/>
    <property type="project" value="UniProtKB-KW"/>
</dbReference>
<dbReference type="SMART" id="SM00364">
    <property type="entry name" value="LRR_BAC"/>
    <property type="match status" value="3"/>
</dbReference>
<gene>
    <name evidence="5" type="ORF">BJP36_24575</name>
</gene>
<dbReference type="SMART" id="SM00369">
    <property type="entry name" value="LRR_TYP"/>
    <property type="match status" value="4"/>
</dbReference>
<dbReference type="Pfam" id="PF00560">
    <property type="entry name" value="LRR_1"/>
    <property type="match status" value="1"/>
</dbReference>
<dbReference type="Proteomes" id="UP000176944">
    <property type="component" value="Chromosome"/>
</dbReference>
<reference evidence="5" key="1">
    <citation type="journal article" date="2017" name="Proc. Natl. Acad. Sci. U.S.A.">
        <title>Comparative genomics uncovers the prolific and distinctive metabolic potential of the cyanobacterial genus Moorea.</title>
        <authorList>
            <person name="Leao T."/>
            <person name="Castelao G."/>
            <person name="Korobeynikov A."/>
            <person name="Monroe E.A."/>
            <person name="Podell S."/>
            <person name="Glukhov E."/>
            <person name="Allen E.E."/>
            <person name="Gerwick W.H."/>
            <person name="Gerwick L."/>
        </authorList>
    </citation>
    <scope>NUCLEOTIDE SEQUENCE</scope>
    <source>
        <strain evidence="5">JHB</strain>
    </source>
</reference>
<keyword evidence="3" id="KW-0547">Nucleotide-binding</keyword>
<dbReference type="Pfam" id="PF08477">
    <property type="entry name" value="Roc"/>
    <property type="match status" value="1"/>
</dbReference>
<dbReference type="PROSITE" id="PS51450">
    <property type="entry name" value="LRR"/>
    <property type="match status" value="3"/>
</dbReference>
<evidence type="ECO:0000256" key="3">
    <source>
        <dbReference type="ARBA" id="ARBA00022741"/>
    </source>
</evidence>